<evidence type="ECO:0000313" key="1">
    <source>
        <dbReference type="EMBL" id="JAE19059.1"/>
    </source>
</evidence>
<sequence length="21" mass="2562">MNVLKEVCIEKVNTRESRRRT</sequence>
<reference evidence="1" key="1">
    <citation type="submission" date="2014-09" db="EMBL/GenBank/DDBJ databases">
        <authorList>
            <person name="Magalhaes I.L.F."/>
            <person name="Oliveira U."/>
            <person name="Santos F.R."/>
            <person name="Vidigal T.H.D.A."/>
            <person name="Brescovit A.D."/>
            <person name="Santos A.J."/>
        </authorList>
    </citation>
    <scope>NUCLEOTIDE SEQUENCE</scope>
    <source>
        <tissue evidence="1">Shoot tissue taken approximately 20 cm above the soil surface</tissue>
    </source>
</reference>
<dbReference type="EMBL" id="GBRH01178837">
    <property type="protein sequence ID" value="JAE19059.1"/>
    <property type="molecule type" value="Transcribed_RNA"/>
</dbReference>
<organism evidence="1">
    <name type="scientific">Arundo donax</name>
    <name type="common">Giant reed</name>
    <name type="synonym">Donax arundinaceus</name>
    <dbReference type="NCBI Taxonomy" id="35708"/>
    <lineage>
        <taxon>Eukaryota</taxon>
        <taxon>Viridiplantae</taxon>
        <taxon>Streptophyta</taxon>
        <taxon>Embryophyta</taxon>
        <taxon>Tracheophyta</taxon>
        <taxon>Spermatophyta</taxon>
        <taxon>Magnoliopsida</taxon>
        <taxon>Liliopsida</taxon>
        <taxon>Poales</taxon>
        <taxon>Poaceae</taxon>
        <taxon>PACMAD clade</taxon>
        <taxon>Arundinoideae</taxon>
        <taxon>Arundineae</taxon>
        <taxon>Arundo</taxon>
    </lineage>
</organism>
<protein>
    <submittedName>
        <fullName evidence="1">Uncharacterized protein</fullName>
    </submittedName>
</protein>
<dbReference type="AlphaFoldDB" id="A0A0A9G6F9"/>
<proteinExistence type="predicted"/>
<accession>A0A0A9G6F9</accession>
<reference evidence="1" key="2">
    <citation type="journal article" date="2015" name="Data Brief">
        <title>Shoot transcriptome of the giant reed, Arundo donax.</title>
        <authorList>
            <person name="Barrero R.A."/>
            <person name="Guerrero F.D."/>
            <person name="Moolhuijzen P."/>
            <person name="Goolsby J.A."/>
            <person name="Tidwell J."/>
            <person name="Bellgard S.E."/>
            <person name="Bellgard M.I."/>
        </authorList>
    </citation>
    <scope>NUCLEOTIDE SEQUENCE</scope>
    <source>
        <tissue evidence="1">Shoot tissue taken approximately 20 cm above the soil surface</tissue>
    </source>
</reference>
<name>A0A0A9G6F9_ARUDO</name>